<dbReference type="Proteomes" id="UP000675554">
    <property type="component" value="Unassembled WGS sequence"/>
</dbReference>
<reference evidence="2" key="1">
    <citation type="submission" date="2021-04" db="EMBL/GenBank/DDBJ databases">
        <title>Sequencing of actinobacteria type strains.</title>
        <authorList>
            <person name="Nguyen G.-S."/>
            <person name="Wentzel A."/>
        </authorList>
    </citation>
    <scope>NUCLEOTIDE SEQUENCE</scope>
    <source>
        <strain evidence="2">DSM 42095</strain>
    </source>
</reference>
<evidence type="ECO:0000259" key="1">
    <source>
        <dbReference type="PROSITE" id="PS50075"/>
    </source>
</evidence>
<organism evidence="2 3">
    <name type="scientific">Streptomyces daliensis</name>
    <dbReference type="NCBI Taxonomy" id="299421"/>
    <lineage>
        <taxon>Bacteria</taxon>
        <taxon>Bacillati</taxon>
        <taxon>Actinomycetota</taxon>
        <taxon>Actinomycetes</taxon>
        <taxon>Kitasatosporales</taxon>
        <taxon>Streptomycetaceae</taxon>
        <taxon>Streptomyces</taxon>
    </lineage>
</organism>
<dbReference type="Pfam" id="PF00550">
    <property type="entry name" value="PP-binding"/>
    <property type="match status" value="1"/>
</dbReference>
<gene>
    <name evidence="2" type="ORF">KDA82_27485</name>
</gene>
<comment type="caution">
    <text evidence="2">The sequence shown here is derived from an EMBL/GenBank/DDBJ whole genome shotgun (WGS) entry which is preliminary data.</text>
</comment>
<dbReference type="SUPFAM" id="SSF47336">
    <property type="entry name" value="ACP-like"/>
    <property type="match status" value="1"/>
</dbReference>
<proteinExistence type="predicted"/>
<feature type="non-terminal residue" evidence="2">
    <location>
        <position position="1"/>
    </location>
</feature>
<sequence>PTTTPAPASVSCHGSTAAPRRQHSRLTWEVAQCFAQALDIPLRQVQADSDFFTSGGDSLTLAAFLQRLESLADTPVDTNALITAPTPEQIASLLSSDGIPA</sequence>
<feature type="domain" description="Carrier" evidence="1">
    <location>
        <begin position="24"/>
        <end position="98"/>
    </location>
</feature>
<dbReference type="PROSITE" id="PS50075">
    <property type="entry name" value="CARRIER"/>
    <property type="match status" value="1"/>
</dbReference>
<dbReference type="Gene3D" id="1.10.1200.10">
    <property type="entry name" value="ACP-like"/>
    <property type="match status" value="1"/>
</dbReference>
<evidence type="ECO:0000313" key="3">
    <source>
        <dbReference type="Proteomes" id="UP000675554"/>
    </source>
</evidence>
<dbReference type="EMBL" id="JAGSMN010000716">
    <property type="protein sequence ID" value="MBR7676681.1"/>
    <property type="molecule type" value="Genomic_DNA"/>
</dbReference>
<dbReference type="AlphaFoldDB" id="A0A8T4IW76"/>
<evidence type="ECO:0000313" key="2">
    <source>
        <dbReference type="EMBL" id="MBR7676681.1"/>
    </source>
</evidence>
<name>A0A8T4IW76_9ACTN</name>
<accession>A0A8T4IW76</accession>
<protein>
    <submittedName>
        <fullName evidence="2">Acyl carrier protein</fullName>
    </submittedName>
</protein>
<dbReference type="InterPro" id="IPR009081">
    <property type="entry name" value="PP-bd_ACP"/>
</dbReference>
<keyword evidence="3" id="KW-1185">Reference proteome</keyword>
<dbReference type="InterPro" id="IPR036736">
    <property type="entry name" value="ACP-like_sf"/>
</dbReference>